<gene>
    <name evidence="1" type="ORF">DT57C_000018</name>
</gene>
<organism evidence="1 2">
    <name type="scientific">Escherichia phage DT57C</name>
    <dbReference type="NCBI Taxonomy" id="2681606"/>
    <lineage>
        <taxon>Viruses</taxon>
        <taxon>Duplodnaviria</taxon>
        <taxon>Heunggongvirae</taxon>
        <taxon>Uroviricota</taxon>
        <taxon>Caudoviricetes</taxon>
        <taxon>Demerecviridae</taxon>
        <taxon>Markadamsvirinae</taxon>
        <taxon>Tequintavirus</taxon>
        <taxon>Tequintavirus DT57C</taxon>
    </lineage>
</organism>
<accession>A0A0A7RYZ6</accession>
<evidence type="ECO:0000313" key="2">
    <source>
        <dbReference type="Proteomes" id="UP000031090"/>
    </source>
</evidence>
<proteinExistence type="predicted"/>
<sequence length="96" mass="11117">MSSYIVWSNHLALLSHKMFKTTWGRNEIIVNESPLNHQHPLVPALYKIIINDTEYLVDDFGKEFVQEAIGNNNISMGELINRASNLDKSWMLIWSN</sequence>
<dbReference type="RefSeq" id="YP_009149799.1">
    <property type="nucleotide sequence ID" value="NC_027356.1"/>
</dbReference>
<reference evidence="2" key="1">
    <citation type="submission" date="2014-10" db="EMBL/GenBank/DDBJ databases">
        <title>Host range determinants in two T5-related coliphages isolated from horse feces.</title>
        <authorList>
            <person name="Golomidova A.K."/>
            <person name="Kulikov E.E."/>
            <person name="Letarov A.V."/>
            <person name="Prokhorov N.S."/>
        </authorList>
    </citation>
    <scope>NUCLEOTIDE SEQUENCE [LARGE SCALE GENOMIC DNA]</scope>
</reference>
<dbReference type="KEGG" id="vg:24723503"/>
<protein>
    <submittedName>
        <fullName evidence="1">Uncharacterized protein</fullName>
    </submittedName>
</protein>
<name>A0A0A7RYZ6_9CAUD</name>
<dbReference type="GeneID" id="24723503"/>
<dbReference type="EMBL" id="KM979354">
    <property type="protein sequence ID" value="AJA41538.1"/>
    <property type="molecule type" value="Genomic_DNA"/>
</dbReference>
<reference evidence="1 2" key="2">
    <citation type="journal article" date="2015" name="Arch. Virol.">
        <title>Complete genome sequences of T5-related Escherichia coli bacteriophages DT57C and DT571/2 isolated from horse feces.</title>
        <authorList>
            <person name="Golomidova A.K."/>
            <person name="Kulikov E.E."/>
            <person name="Prokhorov N.S."/>
            <person name="Guerrero-Ferreira R.C."/>
            <person name="Ksenzenko V.N."/>
            <person name="Tarasyan K.K."/>
            <person name="Letarov A.V."/>
        </authorList>
    </citation>
    <scope>NUCLEOTIDE SEQUENCE [LARGE SCALE GENOMIC DNA]</scope>
</reference>
<keyword evidence="2" id="KW-1185">Reference proteome</keyword>
<evidence type="ECO:0000313" key="1">
    <source>
        <dbReference type="EMBL" id="AJA41538.1"/>
    </source>
</evidence>
<dbReference type="Proteomes" id="UP000031090">
    <property type="component" value="Segment"/>
</dbReference>